<evidence type="ECO:0000313" key="5">
    <source>
        <dbReference type="EnsemblMetazoa" id="PPA01350.1"/>
    </source>
</evidence>
<dbReference type="Gene3D" id="2.60.40.3330">
    <property type="match status" value="1"/>
</dbReference>
<dbReference type="PANTHER" id="PTHR21700">
    <property type="entry name" value="TRANSTHYRETIN-LIKE FAMILY PROTEIN-RELATED"/>
    <property type="match status" value="1"/>
</dbReference>
<protein>
    <submittedName>
        <fullName evidence="5">Uncharacterized protein</fullName>
    </submittedName>
</protein>
<dbReference type="AlphaFoldDB" id="A0A2A6BX28"/>
<dbReference type="GO" id="GO:0009986">
    <property type="term" value="C:cell surface"/>
    <property type="evidence" value="ECO:0007669"/>
    <property type="project" value="InterPro"/>
</dbReference>
<accession>A0A8R1Y5F1</accession>
<proteinExistence type="inferred from homology"/>
<reference evidence="6" key="1">
    <citation type="journal article" date="2008" name="Nat. Genet.">
        <title>The Pristionchus pacificus genome provides a unique perspective on nematode lifestyle and parasitism.</title>
        <authorList>
            <person name="Dieterich C."/>
            <person name="Clifton S.W."/>
            <person name="Schuster L.N."/>
            <person name="Chinwalla A."/>
            <person name="Delehaunty K."/>
            <person name="Dinkelacker I."/>
            <person name="Fulton L."/>
            <person name="Fulton R."/>
            <person name="Godfrey J."/>
            <person name="Minx P."/>
            <person name="Mitreva M."/>
            <person name="Roeseler W."/>
            <person name="Tian H."/>
            <person name="Witte H."/>
            <person name="Yang S.P."/>
            <person name="Wilson R.K."/>
            <person name="Sommer R.J."/>
        </authorList>
    </citation>
    <scope>NUCLEOTIDE SEQUENCE [LARGE SCALE GENOMIC DNA]</scope>
    <source>
        <strain evidence="6">PS312</strain>
    </source>
</reference>
<name>A0A2A6BX28_PRIPA</name>
<evidence type="ECO:0000256" key="3">
    <source>
        <dbReference type="ARBA" id="ARBA00022525"/>
    </source>
</evidence>
<evidence type="ECO:0000256" key="4">
    <source>
        <dbReference type="ARBA" id="ARBA00022729"/>
    </source>
</evidence>
<keyword evidence="4" id="KW-0732">Signal</keyword>
<evidence type="ECO:0000256" key="1">
    <source>
        <dbReference type="ARBA" id="ARBA00004613"/>
    </source>
</evidence>
<keyword evidence="3" id="KW-0964">Secreted</keyword>
<dbReference type="InterPro" id="IPR001534">
    <property type="entry name" value="Transthyretin-like"/>
</dbReference>
<evidence type="ECO:0000313" key="6">
    <source>
        <dbReference type="Proteomes" id="UP000005239"/>
    </source>
</evidence>
<accession>A0A2A6BX28</accession>
<comment type="subcellular location">
    <subcellularLocation>
        <location evidence="1">Secreted</location>
    </subcellularLocation>
</comment>
<reference evidence="5" key="2">
    <citation type="submission" date="2022-06" db="UniProtKB">
        <authorList>
            <consortium name="EnsemblMetazoa"/>
        </authorList>
    </citation>
    <scope>IDENTIFICATION</scope>
    <source>
        <strain evidence="5">PS312</strain>
    </source>
</reference>
<sequence>MTQSHSRSSVAIMILLGALLLLSVHSLAADDAAADVKKPFLMPEMERLTKILNPGLVKYPEFYADFHTESARLNITVQNYAKTCFDELTVVHSNLFFEMKLSPKEANVSGHDFYDLIDYMLDNNITDELSSNWPELTPLVLATPSALTAVELETADFVQYLDDLLMSQFASEIVHRVRGRRGSRRRRIYYKSSSEELIAAQRRLNIHLHSLCAEVQGSLGQKVPLRSQLYITCTRELHQQAPIFYGVYTHSFPGEGGLVEIFTETLGLNIDSLLLNNEYLSHSSVPDIKKKFSEGAEKINMVPQDYAKICAETIAVMNLPSDAKADFDLTCADLMGDGWGKHVLNSTQELEDMLEGTIIGDLSKRRWGFIKFIISLRRLSDVPEKCMHNDLKGCGKEATSQAFQANADYRKALLSANNQFANNDEVVGFPKLFSNETIAQLQTDSGILRELEQVFCLRSVLESVFEKKIDFENLDSLPSSSSRSPKQLVWSQGEENVTLIRDSTRNEEILYSDRMIGMGFKFSAFALLVALIGLSEAKMQNVTIKGITVCDKHRMRDVVVELWEKDTLDPNDKLAETRTNSMGEFTLTGGDDEVTSIEPYLKVRHNCKVSVKPDQICTRKTEYPIPKVHIYHADETPKIYDMTYVTLDIFVSGEKEHCEKKKDGAH</sequence>
<keyword evidence="6" id="KW-1185">Reference proteome</keyword>
<dbReference type="Pfam" id="PF01060">
    <property type="entry name" value="TTR-52"/>
    <property type="match status" value="1"/>
</dbReference>
<dbReference type="EnsemblMetazoa" id="PPA01350.1">
    <property type="protein sequence ID" value="PPA01350.1"/>
    <property type="gene ID" value="WBGene00090904"/>
</dbReference>
<dbReference type="Proteomes" id="UP000005239">
    <property type="component" value="Unassembled WGS sequence"/>
</dbReference>
<dbReference type="InterPro" id="IPR038479">
    <property type="entry name" value="Transthyretin-like_sf"/>
</dbReference>
<evidence type="ECO:0000256" key="2">
    <source>
        <dbReference type="ARBA" id="ARBA00010112"/>
    </source>
</evidence>
<gene>
    <name evidence="5" type="primary">WBGene00090904</name>
</gene>
<comment type="similarity">
    <text evidence="2">Belongs to the nematode transthyretin-like family.</text>
</comment>
<organism evidence="5 6">
    <name type="scientific">Pristionchus pacificus</name>
    <name type="common">Parasitic nematode worm</name>
    <dbReference type="NCBI Taxonomy" id="54126"/>
    <lineage>
        <taxon>Eukaryota</taxon>
        <taxon>Metazoa</taxon>
        <taxon>Ecdysozoa</taxon>
        <taxon>Nematoda</taxon>
        <taxon>Chromadorea</taxon>
        <taxon>Rhabditida</taxon>
        <taxon>Rhabditina</taxon>
        <taxon>Diplogasteromorpha</taxon>
        <taxon>Diplogasteroidea</taxon>
        <taxon>Neodiplogasteridae</taxon>
        <taxon>Pristionchus</taxon>
    </lineage>
</organism>
<dbReference type="PANTHER" id="PTHR21700:SF30">
    <property type="entry name" value="TRANSTHYRETIN-LIKE FAMILY PROTEIN"/>
    <property type="match status" value="1"/>
</dbReference>
<dbReference type="GO" id="GO:0005576">
    <property type="term" value="C:extracellular region"/>
    <property type="evidence" value="ECO:0007669"/>
    <property type="project" value="UniProtKB-SubCell"/>
</dbReference>
<dbReference type="OrthoDB" id="5826894at2759"/>